<dbReference type="InterPro" id="IPR023393">
    <property type="entry name" value="START-like_dom_sf"/>
</dbReference>
<evidence type="ECO:0000313" key="2">
    <source>
        <dbReference type="Proteomes" id="UP000798951"/>
    </source>
</evidence>
<reference evidence="1 2" key="1">
    <citation type="submission" date="2019-07" db="EMBL/GenBank/DDBJ databases">
        <title>Genomic Encyclopedia of Type Strains, Phase IV (KMG-IV): sequencing the most valuable type-strain genomes for metagenomic binning, comparative biology and taxonomic classification.</title>
        <authorList>
            <person name="Goeker M."/>
        </authorList>
    </citation>
    <scope>NUCLEOTIDE SEQUENCE [LARGE SCALE GENOMIC DNA]</scope>
    <source>
        <strain evidence="1 2">DSM 44831</strain>
    </source>
</reference>
<dbReference type="Gene3D" id="3.30.530.20">
    <property type="match status" value="1"/>
</dbReference>
<gene>
    <name evidence="1" type="ORF">FNL39_10810</name>
</gene>
<organism evidence="1 2">
    <name type="scientific">Nocardia caishijiensis</name>
    <dbReference type="NCBI Taxonomy" id="184756"/>
    <lineage>
        <taxon>Bacteria</taxon>
        <taxon>Bacillati</taxon>
        <taxon>Actinomycetota</taxon>
        <taxon>Actinomycetes</taxon>
        <taxon>Mycobacteriales</taxon>
        <taxon>Nocardiaceae</taxon>
        <taxon>Nocardia</taxon>
    </lineage>
</organism>
<evidence type="ECO:0000313" key="1">
    <source>
        <dbReference type="EMBL" id="KAF0845202.1"/>
    </source>
</evidence>
<protein>
    <submittedName>
        <fullName evidence="1">Uncharacterized protein</fullName>
    </submittedName>
</protein>
<comment type="caution">
    <text evidence="1">The sequence shown here is derived from an EMBL/GenBank/DDBJ whole genome shotgun (WGS) entry which is preliminary data.</text>
</comment>
<accession>A0ABQ6YHD2</accession>
<keyword evidence="2" id="KW-1185">Reference proteome</keyword>
<dbReference type="Proteomes" id="UP000798951">
    <property type="component" value="Unassembled WGS sequence"/>
</dbReference>
<dbReference type="EMBL" id="VMSD01000008">
    <property type="protein sequence ID" value="KAF0845202.1"/>
    <property type="molecule type" value="Genomic_DNA"/>
</dbReference>
<dbReference type="RefSeq" id="WP_067986351.1">
    <property type="nucleotide sequence ID" value="NZ_VMSD01000008.1"/>
</dbReference>
<proteinExistence type="predicted"/>
<sequence>MVDDRNLTENVAGASFGFLTDSPSESHWRYTFADAPDGATLVTETMRKHTRQIRPVVFVQDISGARDRRAHLETGMATTLANLAARFEGR</sequence>
<name>A0ABQ6YHD2_9NOCA</name>
<dbReference type="SUPFAM" id="SSF55961">
    <property type="entry name" value="Bet v1-like"/>
    <property type="match status" value="1"/>
</dbReference>